<dbReference type="Gene3D" id="3.60.10.10">
    <property type="entry name" value="Endonuclease/exonuclease/phosphatase"/>
    <property type="match status" value="1"/>
</dbReference>
<dbReference type="EMBL" id="JAODUO010008869">
    <property type="protein sequence ID" value="KAK2138107.1"/>
    <property type="molecule type" value="Genomic_DNA"/>
</dbReference>
<dbReference type="Proteomes" id="UP001209878">
    <property type="component" value="Unassembled WGS sequence"/>
</dbReference>
<evidence type="ECO:0000313" key="1">
    <source>
        <dbReference type="EMBL" id="KAK2138107.1"/>
    </source>
</evidence>
<dbReference type="EMBL" id="JAODUO010002374">
    <property type="protein sequence ID" value="KAK2152951.1"/>
    <property type="molecule type" value="Genomic_DNA"/>
</dbReference>
<comment type="caution">
    <text evidence="1">The sequence shown here is derived from an EMBL/GenBank/DDBJ whole genome shotgun (WGS) entry which is preliminary data.</text>
</comment>
<dbReference type="InterPro" id="IPR036691">
    <property type="entry name" value="Endo/exonu/phosph_ase_sf"/>
</dbReference>
<proteinExistence type="predicted"/>
<evidence type="ECO:0000313" key="3">
    <source>
        <dbReference type="Proteomes" id="UP001209878"/>
    </source>
</evidence>
<protein>
    <submittedName>
        <fullName evidence="1">Uncharacterized protein</fullName>
    </submittedName>
</protein>
<evidence type="ECO:0000313" key="2">
    <source>
        <dbReference type="EMBL" id="KAK2152951.1"/>
    </source>
</evidence>
<sequence>MLLSNAVLTLCRTRLIDFFGINNIIILFAHKETHKLTWISPNQRDKKQIYHLLISGKWRKSLQDVRFRKGADVGSDHHLVVKHIKLKLKRTVTPIRLLKWGSMSPS</sequence>
<name>A0AAD9IP33_RIDPI</name>
<dbReference type="AlphaFoldDB" id="A0AAD9IP33"/>
<gene>
    <name evidence="2" type="ORF">NP493_2377g00006</name>
    <name evidence="1" type="ORF">NP493_8880g00001</name>
</gene>
<organism evidence="1 3">
    <name type="scientific">Ridgeia piscesae</name>
    <name type="common">Tubeworm</name>
    <dbReference type="NCBI Taxonomy" id="27915"/>
    <lineage>
        <taxon>Eukaryota</taxon>
        <taxon>Metazoa</taxon>
        <taxon>Spiralia</taxon>
        <taxon>Lophotrochozoa</taxon>
        <taxon>Annelida</taxon>
        <taxon>Polychaeta</taxon>
        <taxon>Sedentaria</taxon>
        <taxon>Canalipalpata</taxon>
        <taxon>Sabellida</taxon>
        <taxon>Siboglinidae</taxon>
        <taxon>Ridgeia</taxon>
    </lineage>
</organism>
<keyword evidence="3" id="KW-1185">Reference proteome</keyword>
<accession>A0AAD9IP33</accession>
<reference evidence="1" key="1">
    <citation type="journal article" date="2023" name="Mol. Biol. Evol.">
        <title>Third-Generation Sequencing Reveals the Adaptive Role of the Epigenome in Three Deep-Sea Polychaetes.</title>
        <authorList>
            <person name="Perez M."/>
            <person name="Aroh O."/>
            <person name="Sun Y."/>
            <person name="Lan Y."/>
            <person name="Juniper S.K."/>
            <person name="Young C.R."/>
            <person name="Angers B."/>
            <person name="Qian P.Y."/>
        </authorList>
    </citation>
    <scope>NUCLEOTIDE SEQUENCE</scope>
    <source>
        <strain evidence="1">R07B-5</strain>
    </source>
</reference>